<dbReference type="EMBL" id="JACEIK010003070">
    <property type="protein sequence ID" value="MCD9640152.1"/>
    <property type="molecule type" value="Genomic_DNA"/>
</dbReference>
<name>A0ABS8V1A5_DATST</name>
<evidence type="ECO:0000313" key="2">
    <source>
        <dbReference type="Proteomes" id="UP000823775"/>
    </source>
</evidence>
<gene>
    <name evidence="1" type="ORF">HAX54_025295</name>
</gene>
<protein>
    <submittedName>
        <fullName evidence="1">Uncharacterized protein</fullName>
    </submittedName>
</protein>
<evidence type="ECO:0000313" key="1">
    <source>
        <dbReference type="EMBL" id="MCD9640152.1"/>
    </source>
</evidence>
<accession>A0ABS8V1A5</accession>
<comment type="caution">
    <text evidence="1">The sequence shown here is derived from an EMBL/GenBank/DDBJ whole genome shotgun (WGS) entry which is preliminary data.</text>
</comment>
<dbReference type="Proteomes" id="UP000823775">
    <property type="component" value="Unassembled WGS sequence"/>
</dbReference>
<feature type="non-terminal residue" evidence="1">
    <location>
        <position position="52"/>
    </location>
</feature>
<proteinExistence type="predicted"/>
<keyword evidence="2" id="KW-1185">Reference proteome</keyword>
<reference evidence="1 2" key="1">
    <citation type="journal article" date="2021" name="BMC Genomics">
        <title>Datura genome reveals duplications of psychoactive alkaloid biosynthetic genes and high mutation rate following tissue culture.</title>
        <authorList>
            <person name="Rajewski A."/>
            <person name="Carter-House D."/>
            <person name="Stajich J."/>
            <person name="Litt A."/>
        </authorList>
    </citation>
    <scope>NUCLEOTIDE SEQUENCE [LARGE SCALE GENOMIC DNA]</scope>
    <source>
        <strain evidence="1">AR-01</strain>
    </source>
</reference>
<sequence>MSGASCPKGSNLEIFVEHLGEIGGGGAQAKPGKISQGEQDTWGVLNLVQAQK</sequence>
<organism evidence="1 2">
    <name type="scientific">Datura stramonium</name>
    <name type="common">Jimsonweed</name>
    <name type="synonym">Common thornapple</name>
    <dbReference type="NCBI Taxonomy" id="4076"/>
    <lineage>
        <taxon>Eukaryota</taxon>
        <taxon>Viridiplantae</taxon>
        <taxon>Streptophyta</taxon>
        <taxon>Embryophyta</taxon>
        <taxon>Tracheophyta</taxon>
        <taxon>Spermatophyta</taxon>
        <taxon>Magnoliopsida</taxon>
        <taxon>eudicotyledons</taxon>
        <taxon>Gunneridae</taxon>
        <taxon>Pentapetalae</taxon>
        <taxon>asterids</taxon>
        <taxon>lamiids</taxon>
        <taxon>Solanales</taxon>
        <taxon>Solanaceae</taxon>
        <taxon>Solanoideae</taxon>
        <taxon>Datureae</taxon>
        <taxon>Datura</taxon>
    </lineage>
</organism>